<comment type="subcellular location">
    <subcellularLocation>
        <location evidence="1">Nucleus</location>
        <location evidence="1">Nuclear pore complex</location>
    </subcellularLocation>
</comment>
<name>A0A177WS89_BATDL</name>
<dbReference type="PANTHER" id="PTHR31431">
    <property type="entry name" value="NUCLEOPORIN NUP188 HOMOLOG"/>
    <property type="match status" value="1"/>
</dbReference>
<protein>
    <recommendedName>
        <fullName evidence="9">Nucleoporin NUP188</fullName>
    </recommendedName>
</protein>
<dbReference type="eggNOG" id="KOG4833">
    <property type="taxonomic scope" value="Eukaryota"/>
</dbReference>
<dbReference type="OrthoDB" id="102511at2759"/>
<evidence type="ECO:0000256" key="2">
    <source>
        <dbReference type="ARBA" id="ARBA00022448"/>
    </source>
</evidence>
<feature type="domain" description="Nucleoporin Nup188 N-terminal" evidence="10">
    <location>
        <begin position="57"/>
        <end position="533"/>
    </location>
</feature>
<evidence type="ECO:0000313" key="12">
    <source>
        <dbReference type="EMBL" id="OAJ42762.1"/>
    </source>
</evidence>
<evidence type="ECO:0000256" key="5">
    <source>
        <dbReference type="ARBA" id="ARBA00023010"/>
    </source>
</evidence>
<gene>
    <name evidence="12" type="ORF">BDEG_26176</name>
</gene>
<dbReference type="VEuPathDB" id="FungiDB:BDEG_26176"/>
<dbReference type="InterPro" id="IPR044840">
    <property type="entry name" value="Nup188"/>
</dbReference>
<keyword evidence="3" id="KW-0509">mRNA transport</keyword>
<evidence type="ECO:0000256" key="8">
    <source>
        <dbReference type="ARBA" id="ARBA00038387"/>
    </source>
</evidence>
<evidence type="ECO:0000256" key="9">
    <source>
        <dbReference type="ARBA" id="ARBA00040174"/>
    </source>
</evidence>
<dbReference type="InterPro" id="IPR048883">
    <property type="entry name" value="Nup188_N-subdom_III"/>
</dbReference>
<dbReference type="GO" id="GO:0044611">
    <property type="term" value="C:nuclear pore inner ring"/>
    <property type="evidence" value="ECO:0007669"/>
    <property type="project" value="TreeGrafter"/>
</dbReference>
<comment type="similarity">
    <text evidence="8">Belongs to the Nup188 family.</text>
</comment>
<evidence type="ECO:0000256" key="7">
    <source>
        <dbReference type="ARBA" id="ARBA00023242"/>
    </source>
</evidence>
<evidence type="ECO:0000256" key="1">
    <source>
        <dbReference type="ARBA" id="ARBA00004567"/>
    </source>
</evidence>
<reference evidence="12 13" key="2">
    <citation type="submission" date="2016-05" db="EMBL/GenBank/DDBJ databases">
        <title>Lineage-specific infection strategies underlie the spectrum of fungal disease in amphibians.</title>
        <authorList>
            <person name="Cuomo C.A."/>
            <person name="Farrer R.A."/>
            <person name="James T."/>
            <person name="Longcore J."/>
            <person name="Birren B."/>
        </authorList>
    </citation>
    <scope>NUCLEOTIDE SEQUENCE [LARGE SCALE GENOMIC DNA]</scope>
    <source>
        <strain evidence="12 13">JEL423</strain>
    </source>
</reference>
<sequence length="925" mass="104401">MPNQAHSVDRMTTAKYSPNKLFKTTISCQSLLRALEDPVFSSKDLHSSLVEYEPFHILGVNYYQPPSSASRSLVESKQIQLQNIKLTICDDKELAFLLRMSDHFDLDQVQCLLILRECIEHVELTPVSLRAIVSEGKPKYDDETFAFVQDYYFHERLNKLSVLATMLRISYDPSHFHHQIVSESLENILSAASDDGALFYSRILSQLTATGVKNIPTHFQVDPDLAHIWSCQNLEEQIALAEILVLLFYVRVPCSPFSITSVYSTLYQFSFGVDQPNRSYFKETQHKRMSYLNHLCNVVCAETFRFENCIDFNHSTQLFDDSADYDQIPALFSDMADTIWSSLQDRPSHLPGNFDALANMSWAIFQQVLVLRIPAIPTGSARDFLLKIRDNSSVSDHGPQRLLQHSYLSQNVFEGLLQSLGQSPYHGEIGSCAALKSILKGVFMAFFTTQNVPSLPKRNILVNCMSKLFSGEGELCKQFWDEDYPVDERRSLLDSTRRHFPIEFSHFLELVGSLTSSAETSVVTLAYLSEITSFSDLLRSGYEPAPNGVFGEQFHWTGGPLVFGSRSVSFCAPVGTLATLSGEGTVILNMHYSAWVLFEVLLESFLFKSNHIDDALAPGPLIGTGETTLAILKFLSIFFSHAARSTVNALMVHLSECSLLKQYAPTHNSERSEKQRPEERLVALLSLILDRVCLQQSPHLELVTYCLDTLRLLLAHYPSLVWRHLRSHMLLPHYSITPLAPQQPSTSYIQRSILPLERSSGSYLATKSFLLLFQDLLDDSQGTLQAKWSYFDSMDILESFDTQRAANTKADSYQRDGLFDDVASRTEVLQSILSFLIYDVFPTYRSWRYQNISDKFQIGVSILAAFNKILDHVCWANEKFASLKGNTISTDMTPASSYAFVVNAFLQADSSQYASALLELIGNGE</sequence>
<dbReference type="GO" id="GO:0006606">
    <property type="term" value="P:protein import into nucleus"/>
    <property type="evidence" value="ECO:0007669"/>
    <property type="project" value="TreeGrafter"/>
</dbReference>
<evidence type="ECO:0000256" key="6">
    <source>
        <dbReference type="ARBA" id="ARBA00023132"/>
    </source>
</evidence>
<dbReference type="PANTHER" id="PTHR31431:SF1">
    <property type="entry name" value="NUCLEOPORIN NUP188"/>
    <property type="match status" value="1"/>
</dbReference>
<evidence type="ECO:0000256" key="4">
    <source>
        <dbReference type="ARBA" id="ARBA00022927"/>
    </source>
</evidence>
<keyword evidence="6" id="KW-0906">Nuclear pore complex</keyword>
<dbReference type="Pfam" id="PF21093">
    <property type="entry name" value="Nup188_N-subdom_III"/>
    <property type="match status" value="1"/>
</dbReference>
<organism evidence="12 13">
    <name type="scientific">Batrachochytrium dendrobatidis (strain JEL423)</name>
    <dbReference type="NCBI Taxonomy" id="403673"/>
    <lineage>
        <taxon>Eukaryota</taxon>
        <taxon>Fungi</taxon>
        <taxon>Fungi incertae sedis</taxon>
        <taxon>Chytridiomycota</taxon>
        <taxon>Chytridiomycota incertae sedis</taxon>
        <taxon>Chytridiomycetes</taxon>
        <taxon>Rhizophydiales</taxon>
        <taxon>Rhizophydiales incertae sedis</taxon>
        <taxon>Batrachochytrium</taxon>
    </lineage>
</organism>
<keyword evidence="2" id="KW-0813">Transport</keyword>
<dbReference type="STRING" id="403673.A0A177WS89"/>
<dbReference type="Proteomes" id="UP000077115">
    <property type="component" value="Unassembled WGS sequence"/>
</dbReference>
<evidence type="ECO:0000259" key="11">
    <source>
        <dbReference type="Pfam" id="PF21093"/>
    </source>
</evidence>
<reference evidence="12 13" key="1">
    <citation type="submission" date="2006-10" db="EMBL/GenBank/DDBJ databases">
        <title>The Genome Sequence of Batrachochytrium dendrobatidis JEL423.</title>
        <authorList>
            <consortium name="The Broad Institute Genome Sequencing Platform"/>
            <person name="Birren B."/>
            <person name="Lander E."/>
            <person name="Galagan J."/>
            <person name="Cuomo C."/>
            <person name="Devon K."/>
            <person name="Jaffe D."/>
            <person name="Butler J."/>
            <person name="Alvarez P."/>
            <person name="Gnerre S."/>
            <person name="Grabherr M."/>
            <person name="Kleber M."/>
            <person name="Mauceli E."/>
            <person name="Brockman W."/>
            <person name="Young S."/>
            <person name="LaButti K."/>
            <person name="Sykes S."/>
            <person name="DeCaprio D."/>
            <person name="Crawford M."/>
            <person name="Koehrsen M."/>
            <person name="Engels R."/>
            <person name="Montgomery P."/>
            <person name="Pearson M."/>
            <person name="Howarth C."/>
            <person name="Larson L."/>
            <person name="White J."/>
            <person name="O'Leary S."/>
            <person name="Kodira C."/>
            <person name="Zeng Q."/>
            <person name="Yandava C."/>
            <person name="Alvarado L."/>
            <person name="Longcore J."/>
            <person name="James T."/>
        </authorList>
    </citation>
    <scope>NUCLEOTIDE SEQUENCE [LARGE SCALE GENOMIC DNA]</scope>
    <source>
        <strain evidence="12 13">JEL423</strain>
    </source>
</reference>
<evidence type="ECO:0000256" key="3">
    <source>
        <dbReference type="ARBA" id="ARBA00022816"/>
    </source>
</evidence>
<dbReference type="InterPro" id="IPR018864">
    <property type="entry name" value="Nucleoporin_Nup188_N"/>
</dbReference>
<dbReference type="EMBL" id="DS022308">
    <property type="protein sequence ID" value="OAJ42762.1"/>
    <property type="molecule type" value="Genomic_DNA"/>
</dbReference>
<dbReference type="GO" id="GO:0017056">
    <property type="term" value="F:structural constituent of nuclear pore"/>
    <property type="evidence" value="ECO:0007669"/>
    <property type="project" value="InterPro"/>
</dbReference>
<evidence type="ECO:0000313" key="13">
    <source>
        <dbReference type="Proteomes" id="UP000077115"/>
    </source>
</evidence>
<feature type="domain" description="Nucleoporin Nup188 N-terminal subdomain III" evidence="11">
    <location>
        <begin position="823"/>
        <end position="923"/>
    </location>
</feature>
<proteinExistence type="inferred from homology"/>
<dbReference type="GO" id="GO:0051028">
    <property type="term" value="P:mRNA transport"/>
    <property type="evidence" value="ECO:0007669"/>
    <property type="project" value="UniProtKB-KW"/>
</dbReference>
<keyword evidence="5" id="KW-0811">Translocation</keyword>
<dbReference type="GO" id="GO:0006405">
    <property type="term" value="P:RNA export from nucleus"/>
    <property type="evidence" value="ECO:0007669"/>
    <property type="project" value="TreeGrafter"/>
</dbReference>
<dbReference type="AlphaFoldDB" id="A0A177WS89"/>
<dbReference type="Pfam" id="PF10487">
    <property type="entry name" value="Nup188_N"/>
    <property type="match status" value="1"/>
</dbReference>
<keyword evidence="7" id="KW-0539">Nucleus</keyword>
<accession>A0A177WS89</accession>
<evidence type="ECO:0000259" key="10">
    <source>
        <dbReference type="Pfam" id="PF10487"/>
    </source>
</evidence>
<keyword evidence="4" id="KW-0653">Protein transport</keyword>